<dbReference type="Gene3D" id="1.10.530.10">
    <property type="match status" value="1"/>
</dbReference>
<accession>A0A6I0EYD9</accession>
<protein>
    <submittedName>
        <fullName evidence="2">Lytic transglycosylase domain-containing protein</fullName>
    </submittedName>
</protein>
<dbReference type="Proteomes" id="UP000432715">
    <property type="component" value="Unassembled WGS sequence"/>
</dbReference>
<dbReference type="SUPFAM" id="SSF81901">
    <property type="entry name" value="HCP-like"/>
    <property type="match status" value="1"/>
</dbReference>
<dbReference type="SUPFAM" id="SSF53955">
    <property type="entry name" value="Lysozyme-like"/>
    <property type="match status" value="1"/>
</dbReference>
<sequence length="588" mass="67631">MKKLPWILLLIVALLGVLLFREEGPANNQQKIDNLRADPYLNNVTGPIEQLELLQLLKDDNSLASQETLKELAQQVNATGYMANLILAEKLEENGEDPIEYYRKALKLYESPETQLKLARALENRQEIDEAIKIYMAVIYDDEAINALQELGVNYSTIISRLIEDKQYSLAKEYIDKGILEAKDDEIKSLNIQHSLLYAKTEEYHKAIPLMESIIDGGYHDSNFLWWYGRSLEGVGEKGRAIEVYKDLDKLGAYRLGLLYEEKGNVKEAAKAYINSNAHISLWKGARILDDLSMEQEALQVYRQLAKETGVYQEDAAYRGYILHKKYYQSTDEELTKILEKSPAWMTAIGKEFIWQIDKEMTAILPDFINRVDLYEAAGEHKMADIERSIGEKHTSTEEKLGLSEWYQQQGNYFMSVRWGIRALKEATSLKAYQLAYQKPYEEEVLAVAEKYHIDPYLIWAVMREESHYNKDAMSRAGALGLMQIMPTTGQDIANRLKVNYSDTDMLIPEKNIEFGGFYISLMLKMFDGDLDKALAAYNGGLGNVRKWSRTSIGGTPEGFPTSINFRETRKYITKVKNSYYTYLWIYQ</sequence>
<organism evidence="2 3">
    <name type="scientific">Alkaliphilus pronyensis</name>
    <dbReference type="NCBI Taxonomy" id="1482732"/>
    <lineage>
        <taxon>Bacteria</taxon>
        <taxon>Bacillati</taxon>
        <taxon>Bacillota</taxon>
        <taxon>Clostridia</taxon>
        <taxon>Peptostreptococcales</taxon>
        <taxon>Natronincolaceae</taxon>
        <taxon>Alkaliphilus</taxon>
    </lineage>
</organism>
<gene>
    <name evidence="2" type="ORF">F8154_14320</name>
</gene>
<comment type="caution">
    <text evidence="2">The sequence shown here is derived from an EMBL/GenBank/DDBJ whole genome shotgun (WGS) entry which is preliminary data.</text>
</comment>
<dbReference type="EMBL" id="WBZC01000075">
    <property type="protein sequence ID" value="KAB3529984.1"/>
    <property type="molecule type" value="Genomic_DNA"/>
</dbReference>
<proteinExistence type="predicted"/>
<name>A0A6I0EYD9_9FIRM</name>
<dbReference type="OrthoDB" id="9815002at2"/>
<dbReference type="InterPro" id="IPR008258">
    <property type="entry name" value="Transglycosylase_SLT_dom_1"/>
</dbReference>
<dbReference type="InterPro" id="IPR011990">
    <property type="entry name" value="TPR-like_helical_dom_sf"/>
</dbReference>
<dbReference type="AlphaFoldDB" id="A0A6I0EYD9"/>
<reference evidence="2 3" key="1">
    <citation type="submission" date="2019-10" db="EMBL/GenBank/DDBJ databases">
        <title>Alkaliphilus serpentinus sp. nov. and Alkaliphilus pronyensis sp. nov., two novel anaerobic alkaliphilic species isolated from the serpentinized-hosted hydrothermal field of the Prony Bay (New Caledonia).</title>
        <authorList>
            <person name="Postec A."/>
        </authorList>
    </citation>
    <scope>NUCLEOTIDE SEQUENCE [LARGE SCALE GENOMIC DNA]</scope>
    <source>
        <strain evidence="2 3">LacV</strain>
    </source>
</reference>
<keyword evidence="3" id="KW-1185">Reference proteome</keyword>
<feature type="domain" description="Transglycosylase SLT" evidence="1">
    <location>
        <begin position="448"/>
        <end position="551"/>
    </location>
</feature>
<dbReference type="Pfam" id="PF01464">
    <property type="entry name" value="SLT"/>
    <property type="match status" value="1"/>
</dbReference>
<dbReference type="Gene3D" id="1.25.40.10">
    <property type="entry name" value="Tetratricopeptide repeat domain"/>
    <property type="match status" value="1"/>
</dbReference>
<dbReference type="RefSeq" id="WP_151862298.1">
    <property type="nucleotide sequence ID" value="NZ_WBZC01000075.1"/>
</dbReference>
<evidence type="ECO:0000259" key="1">
    <source>
        <dbReference type="Pfam" id="PF01464"/>
    </source>
</evidence>
<dbReference type="PANTHER" id="PTHR37423">
    <property type="entry name" value="SOLUBLE LYTIC MUREIN TRANSGLYCOSYLASE-RELATED"/>
    <property type="match status" value="1"/>
</dbReference>
<dbReference type="CDD" id="cd13401">
    <property type="entry name" value="Slt70-like"/>
    <property type="match status" value="1"/>
</dbReference>
<dbReference type="PANTHER" id="PTHR37423:SF2">
    <property type="entry name" value="MEMBRANE-BOUND LYTIC MUREIN TRANSGLYCOSYLASE C"/>
    <property type="match status" value="1"/>
</dbReference>
<dbReference type="InterPro" id="IPR023346">
    <property type="entry name" value="Lysozyme-like_dom_sf"/>
</dbReference>
<evidence type="ECO:0000313" key="3">
    <source>
        <dbReference type="Proteomes" id="UP000432715"/>
    </source>
</evidence>
<evidence type="ECO:0000313" key="2">
    <source>
        <dbReference type="EMBL" id="KAB3529984.1"/>
    </source>
</evidence>